<organism evidence="2 3">
    <name type="scientific">Candidatus Beckwithbacteria bacterium CG2_30_44_31</name>
    <dbReference type="NCBI Taxonomy" id="1805035"/>
    <lineage>
        <taxon>Bacteria</taxon>
        <taxon>Candidatus Beckwithiibacteriota</taxon>
    </lineage>
</organism>
<reference evidence="2 3" key="1">
    <citation type="journal article" date="2016" name="Environ. Microbiol.">
        <title>Genomic resolution of a cold subsurface aquifer community provides metabolic insights for novel microbes adapted to high CO concentrations.</title>
        <authorList>
            <person name="Probst A.J."/>
            <person name="Castelle C.J."/>
            <person name="Singh A."/>
            <person name="Brown C.T."/>
            <person name="Anantharaman K."/>
            <person name="Sharon I."/>
            <person name="Hug L.A."/>
            <person name="Burstein D."/>
            <person name="Emerson J.B."/>
            <person name="Thomas B.C."/>
            <person name="Banfield J.F."/>
        </authorList>
    </citation>
    <scope>NUCLEOTIDE SEQUENCE [LARGE SCALE GENOMIC DNA]</scope>
    <source>
        <strain evidence="2">CG2_30_44_31</strain>
    </source>
</reference>
<evidence type="ECO:0000256" key="1">
    <source>
        <dbReference type="SAM" id="Phobius"/>
    </source>
</evidence>
<keyword evidence="1" id="KW-0472">Membrane</keyword>
<feature type="transmembrane region" description="Helical" evidence="1">
    <location>
        <begin position="98"/>
        <end position="117"/>
    </location>
</feature>
<feature type="transmembrane region" description="Helical" evidence="1">
    <location>
        <begin position="276"/>
        <end position="293"/>
    </location>
</feature>
<dbReference type="AlphaFoldDB" id="A0A1J5AYE6"/>
<gene>
    <name evidence="2" type="ORF">AUK18_01800</name>
</gene>
<protein>
    <recommendedName>
        <fullName evidence="4">Glycosyltransferase RgtA/B/C/D-like domain-containing protein</fullName>
    </recommendedName>
</protein>
<feature type="transmembrane region" description="Helical" evidence="1">
    <location>
        <begin position="137"/>
        <end position="155"/>
    </location>
</feature>
<feature type="transmembrane region" description="Helical" evidence="1">
    <location>
        <begin position="70"/>
        <end position="91"/>
    </location>
</feature>
<evidence type="ECO:0008006" key="4">
    <source>
        <dbReference type="Google" id="ProtNLM"/>
    </source>
</evidence>
<keyword evidence="1" id="KW-1133">Transmembrane helix</keyword>
<comment type="caution">
    <text evidence="2">The sequence shown here is derived from an EMBL/GenBank/DDBJ whole genome shotgun (WGS) entry which is preliminary data.</text>
</comment>
<sequence length="476" mass="55864">MGRKKQLLLGILLSGWLGLLFIQWLTPTIWGADGYFHIRLAEMIKHHGLLTTLSQAQLSYFNNRFSDKDWLYHLLLIPFTWGGNIFVGAKWAAWLGSVWLYSSLIIVASFYTPWQLWPVTGALFFVSDHFLRTISEPRPVFLAIGLGLWIVHWMIEEKSKRVFWGSFIYGWLHLTAPLVLVYGLIMKRWKLILIAALGLLLAMIIYPNFPNNWFYFYLNGILVPWFAFRWNVLELGAEFFPLSWQQYLSSYFIIPAGLAVMLVIKLWQKPKISRNTQIWWLISAIFLIMGIKSQRYINHGYPFFILSLVSFLGDLRKKVRRLNDGLMLVGMVVIFLMLGRSLQQMVLRGKSEKFVNTHYEQMGLWLKDNVPKGELIFTANWSDPQYFIGINPDNNYFVAMDPVYMWHKDKNLYQQYRMAALGQDKDPYATLKNVFKVNYGYAGKLYFWALVDQVKKDSRFEIMQEDQLGVIFKLKE</sequence>
<name>A0A1J5AYE6_9BACT</name>
<evidence type="ECO:0000313" key="3">
    <source>
        <dbReference type="Proteomes" id="UP000183605"/>
    </source>
</evidence>
<feature type="transmembrane region" description="Helical" evidence="1">
    <location>
        <begin position="214"/>
        <end position="232"/>
    </location>
</feature>
<accession>A0A1J5AYE6</accession>
<feature type="transmembrane region" description="Helical" evidence="1">
    <location>
        <begin position="162"/>
        <end position="185"/>
    </location>
</feature>
<feature type="transmembrane region" description="Helical" evidence="1">
    <location>
        <begin position="299"/>
        <end position="315"/>
    </location>
</feature>
<dbReference type="Proteomes" id="UP000183605">
    <property type="component" value="Unassembled WGS sequence"/>
</dbReference>
<proteinExistence type="predicted"/>
<keyword evidence="1" id="KW-0812">Transmembrane</keyword>
<feature type="transmembrane region" description="Helical" evidence="1">
    <location>
        <begin position="191"/>
        <end position="209"/>
    </location>
</feature>
<dbReference type="EMBL" id="MNXQ01000034">
    <property type="protein sequence ID" value="OIP03532.1"/>
    <property type="molecule type" value="Genomic_DNA"/>
</dbReference>
<feature type="transmembrane region" description="Helical" evidence="1">
    <location>
        <begin position="7"/>
        <end position="26"/>
    </location>
</feature>
<evidence type="ECO:0000313" key="2">
    <source>
        <dbReference type="EMBL" id="OIP03532.1"/>
    </source>
</evidence>
<feature type="transmembrane region" description="Helical" evidence="1">
    <location>
        <begin position="244"/>
        <end position="264"/>
    </location>
</feature>
<feature type="transmembrane region" description="Helical" evidence="1">
    <location>
        <begin position="322"/>
        <end position="342"/>
    </location>
</feature>